<accession>A0A2P2N4J2</accession>
<organism evidence="1">
    <name type="scientific">Rhizophora mucronata</name>
    <name type="common">Asiatic mangrove</name>
    <dbReference type="NCBI Taxonomy" id="61149"/>
    <lineage>
        <taxon>Eukaryota</taxon>
        <taxon>Viridiplantae</taxon>
        <taxon>Streptophyta</taxon>
        <taxon>Embryophyta</taxon>
        <taxon>Tracheophyta</taxon>
        <taxon>Spermatophyta</taxon>
        <taxon>Magnoliopsida</taxon>
        <taxon>eudicotyledons</taxon>
        <taxon>Gunneridae</taxon>
        <taxon>Pentapetalae</taxon>
        <taxon>rosids</taxon>
        <taxon>fabids</taxon>
        <taxon>Malpighiales</taxon>
        <taxon>Rhizophoraceae</taxon>
        <taxon>Rhizophora</taxon>
    </lineage>
</organism>
<sequence length="29" mass="3636">MMHEGRKIRASVFRTCVIDHNQWYLKFLR</sequence>
<proteinExistence type="predicted"/>
<evidence type="ECO:0000313" key="1">
    <source>
        <dbReference type="EMBL" id="MBX37383.1"/>
    </source>
</evidence>
<reference evidence="1" key="1">
    <citation type="submission" date="2018-02" db="EMBL/GenBank/DDBJ databases">
        <title>Rhizophora mucronata_Transcriptome.</title>
        <authorList>
            <person name="Meera S.P."/>
            <person name="Sreeshan A."/>
            <person name="Augustine A."/>
        </authorList>
    </citation>
    <scope>NUCLEOTIDE SEQUENCE</scope>
    <source>
        <tissue evidence="1">Leaf</tissue>
    </source>
</reference>
<dbReference type="AlphaFoldDB" id="A0A2P2N4J2"/>
<dbReference type="EMBL" id="GGEC01056899">
    <property type="protein sequence ID" value="MBX37383.1"/>
    <property type="molecule type" value="Transcribed_RNA"/>
</dbReference>
<name>A0A2P2N4J2_RHIMU</name>
<protein>
    <submittedName>
        <fullName evidence="1">Uncharacterized protein</fullName>
    </submittedName>
</protein>